<evidence type="ECO:0000256" key="2">
    <source>
        <dbReference type="ARBA" id="ARBA00005325"/>
    </source>
</evidence>
<evidence type="ECO:0000256" key="17">
    <source>
        <dbReference type="SAM" id="SignalP"/>
    </source>
</evidence>
<dbReference type="InterPro" id="IPR022398">
    <property type="entry name" value="Peptidase_S8_His-AS"/>
</dbReference>
<dbReference type="Pfam" id="PF01483">
    <property type="entry name" value="P_proprotein"/>
    <property type="match status" value="1"/>
</dbReference>
<evidence type="ECO:0000313" key="19">
    <source>
        <dbReference type="EMBL" id="THU88581.1"/>
    </source>
</evidence>
<feature type="transmembrane region" description="Helical" evidence="16">
    <location>
        <begin position="700"/>
        <end position="720"/>
    </location>
</feature>
<keyword evidence="10 16" id="KW-0472">Membrane</keyword>
<dbReference type="GO" id="GO:0000139">
    <property type="term" value="C:Golgi membrane"/>
    <property type="evidence" value="ECO:0007669"/>
    <property type="project" value="TreeGrafter"/>
</dbReference>
<dbReference type="InterPro" id="IPR034182">
    <property type="entry name" value="Kexin/furin"/>
</dbReference>
<comment type="subcellular location">
    <subcellularLocation>
        <location evidence="1">Membrane</location>
    </subcellularLocation>
</comment>
<feature type="active site" description="Charge relay system" evidence="13 14">
    <location>
        <position position="402"/>
    </location>
</feature>
<dbReference type="PROSITE" id="PS51892">
    <property type="entry name" value="SUBTILASE"/>
    <property type="match status" value="1"/>
</dbReference>
<keyword evidence="12" id="KW-0325">Glycoprotein</keyword>
<organism evidence="19 20">
    <name type="scientific">Dendrothele bispora (strain CBS 962.96)</name>
    <dbReference type="NCBI Taxonomy" id="1314807"/>
    <lineage>
        <taxon>Eukaryota</taxon>
        <taxon>Fungi</taxon>
        <taxon>Dikarya</taxon>
        <taxon>Basidiomycota</taxon>
        <taxon>Agaricomycotina</taxon>
        <taxon>Agaricomycetes</taxon>
        <taxon>Agaricomycetidae</taxon>
        <taxon>Agaricales</taxon>
        <taxon>Agaricales incertae sedis</taxon>
        <taxon>Dendrothele</taxon>
    </lineage>
</organism>
<keyword evidence="7 14" id="KW-0720">Serine protease</keyword>
<evidence type="ECO:0000256" key="4">
    <source>
        <dbReference type="ARBA" id="ARBA00022692"/>
    </source>
</evidence>
<feature type="active site" description="Charge relay system" evidence="13 14">
    <location>
        <position position="230"/>
    </location>
</feature>
<evidence type="ECO:0000256" key="7">
    <source>
        <dbReference type="ARBA" id="ARBA00022825"/>
    </source>
</evidence>
<dbReference type="FunFam" id="2.60.120.260:FF:000026">
    <property type="entry name" value="proprotein convertase subtilisin/kexin type 7"/>
    <property type="match status" value="1"/>
</dbReference>
<dbReference type="Proteomes" id="UP000297245">
    <property type="component" value="Unassembled WGS sequence"/>
</dbReference>
<feature type="chain" id="PRO_5020874237" description="P/Homo B domain-containing protein" evidence="17">
    <location>
        <begin position="20"/>
        <end position="849"/>
    </location>
</feature>
<dbReference type="InterPro" id="IPR036852">
    <property type="entry name" value="Peptidase_S8/S53_dom_sf"/>
</dbReference>
<evidence type="ECO:0000259" key="18">
    <source>
        <dbReference type="PROSITE" id="PS51829"/>
    </source>
</evidence>
<feature type="signal peptide" evidence="17">
    <location>
        <begin position="1"/>
        <end position="19"/>
    </location>
</feature>
<evidence type="ECO:0000256" key="15">
    <source>
        <dbReference type="SAM" id="MobiDB-lite"/>
    </source>
</evidence>
<reference evidence="19 20" key="1">
    <citation type="journal article" date="2019" name="Nat. Ecol. Evol.">
        <title>Megaphylogeny resolves global patterns of mushroom evolution.</title>
        <authorList>
            <person name="Varga T."/>
            <person name="Krizsan K."/>
            <person name="Foldi C."/>
            <person name="Dima B."/>
            <person name="Sanchez-Garcia M."/>
            <person name="Sanchez-Ramirez S."/>
            <person name="Szollosi G.J."/>
            <person name="Szarkandi J.G."/>
            <person name="Papp V."/>
            <person name="Albert L."/>
            <person name="Andreopoulos W."/>
            <person name="Angelini C."/>
            <person name="Antonin V."/>
            <person name="Barry K.W."/>
            <person name="Bougher N.L."/>
            <person name="Buchanan P."/>
            <person name="Buyck B."/>
            <person name="Bense V."/>
            <person name="Catcheside P."/>
            <person name="Chovatia M."/>
            <person name="Cooper J."/>
            <person name="Damon W."/>
            <person name="Desjardin D."/>
            <person name="Finy P."/>
            <person name="Geml J."/>
            <person name="Haridas S."/>
            <person name="Hughes K."/>
            <person name="Justo A."/>
            <person name="Karasinski D."/>
            <person name="Kautmanova I."/>
            <person name="Kiss B."/>
            <person name="Kocsube S."/>
            <person name="Kotiranta H."/>
            <person name="LaButti K.M."/>
            <person name="Lechner B.E."/>
            <person name="Liimatainen K."/>
            <person name="Lipzen A."/>
            <person name="Lukacs Z."/>
            <person name="Mihaltcheva S."/>
            <person name="Morgado L.N."/>
            <person name="Niskanen T."/>
            <person name="Noordeloos M.E."/>
            <person name="Ohm R.A."/>
            <person name="Ortiz-Santana B."/>
            <person name="Ovrebo C."/>
            <person name="Racz N."/>
            <person name="Riley R."/>
            <person name="Savchenko A."/>
            <person name="Shiryaev A."/>
            <person name="Soop K."/>
            <person name="Spirin V."/>
            <person name="Szebenyi C."/>
            <person name="Tomsovsky M."/>
            <person name="Tulloss R.E."/>
            <person name="Uehling J."/>
            <person name="Grigoriev I.V."/>
            <person name="Vagvolgyi C."/>
            <person name="Papp T."/>
            <person name="Martin F.M."/>
            <person name="Miettinen O."/>
            <person name="Hibbett D.S."/>
            <person name="Nagy L.G."/>
        </authorList>
    </citation>
    <scope>NUCLEOTIDE SEQUENCE [LARGE SCALE GENOMIC DNA]</scope>
    <source>
        <strain evidence="19 20">CBS 962.96</strain>
    </source>
</reference>
<dbReference type="InterPro" id="IPR008979">
    <property type="entry name" value="Galactose-bd-like_sf"/>
</dbReference>
<dbReference type="AlphaFoldDB" id="A0A4S8LHZ2"/>
<feature type="region of interest" description="Disordered" evidence="15">
    <location>
        <begin position="729"/>
        <end position="849"/>
    </location>
</feature>
<evidence type="ECO:0000256" key="6">
    <source>
        <dbReference type="ARBA" id="ARBA00022801"/>
    </source>
</evidence>
<dbReference type="GO" id="GO:0004252">
    <property type="term" value="F:serine-type endopeptidase activity"/>
    <property type="evidence" value="ECO:0007669"/>
    <property type="project" value="UniProtKB-UniRule"/>
</dbReference>
<keyword evidence="6 14" id="KW-0378">Hydrolase</keyword>
<dbReference type="Gene3D" id="2.60.120.260">
    <property type="entry name" value="Galactose-binding domain-like"/>
    <property type="match status" value="1"/>
</dbReference>
<dbReference type="InterPro" id="IPR000209">
    <property type="entry name" value="Peptidase_S8/S53_dom"/>
</dbReference>
<dbReference type="SUPFAM" id="SSF52743">
    <property type="entry name" value="Subtilisin-like"/>
    <property type="match status" value="1"/>
</dbReference>
<evidence type="ECO:0000256" key="10">
    <source>
        <dbReference type="ARBA" id="ARBA00023136"/>
    </source>
</evidence>
<evidence type="ECO:0000256" key="12">
    <source>
        <dbReference type="ARBA" id="ARBA00023180"/>
    </source>
</evidence>
<sequence>MRCLSISLVLFLAYSAASTLSPTRRSYHSHDYYVIELDPHGSISLTDIADILEVEVVEQAGELANHWLVRAEKPELNPFRDSDRVLETFKTLQSRSSSLSLRSDDVARHFASSIKFLSKQRPRQRVKRAPPPISPADGNLARGIAERLGITDPLFKDQWHLVNEEFPEHMMNVTSVWEMGITGKGVISSLVDDGLDYTSLDLKDNFDATNSYDFNDHEDLPTPKLWDDHHGTRCAGQVAAGKNTACGLGIAYESKVAGVRILSGPITDVDEASALNYGYQDVSIYSCSWGPADNGESMEGPSQLIKKAVLNGINNGRGGKGSIFVFASGNGGAKGDQCNFDGYTNSIYSVTVAAVDHQGLHPPYSEACAANMVVAYSSGSGQHIVTTDKGEDKCTNSHGGTSAAAPNAVGVFALAMEVRPELTWRDIQHLCVETARMINSNDPDWEITAVGRPYSYKYGFGVLDAGLFVSAAKEWSLVKPQAWIETRTIQLNNGTMTEDYGYSGGHFISQGDGDNKGVMSAMTITSDMLQENNFESLEHINVRVWIGHKKRGDVEIVLISPNGVKSVLAGQRQADKDQNGFPGWTFMSVKHWGENPVGDWILHVSDQGIPGVNGSFLGWNMIFWGSSIDATKAKPYELPEEALVFPPPNDTPITDAPTITPTDQGVAPGENTNSTFSTSTPTPDEGYFSDLSNLLSSQKWFFVAIGLVIVFVVGISIFLWRRKAAQTKRRDYESLPENEETALRQTGGLSHQARSQGAGRTKELYDAFGEVSDDEDADEETHLTMGGRRMSDEHTLSSFHSGFLDDDDSEPPTPLNGNRGRLDASTSTSSLARNYRDDDVVSDDEKTTS</sequence>
<dbReference type="PRINTS" id="PR00723">
    <property type="entry name" value="SUBTILISIN"/>
</dbReference>
<dbReference type="EMBL" id="ML179403">
    <property type="protein sequence ID" value="THU88581.1"/>
    <property type="molecule type" value="Genomic_DNA"/>
</dbReference>
<name>A0A4S8LHZ2_DENBC</name>
<keyword evidence="4 16" id="KW-0812">Transmembrane</keyword>
<dbReference type="Gene3D" id="3.40.50.200">
    <property type="entry name" value="Peptidase S8/S53 domain"/>
    <property type="match status" value="1"/>
</dbReference>
<accession>A0A4S8LHZ2</accession>
<dbReference type="Pfam" id="PF00082">
    <property type="entry name" value="Peptidase_S8"/>
    <property type="match status" value="1"/>
</dbReference>
<evidence type="ECO:0000256" key="14">
    <source>
        <dbReference type="PROSITE-ProRule" id="PRU01240"/>
    </source>
</evidence>
<evidence type="ECO:0000256" key="5">
    <source>
        <dbReference type="ARBA" id="ARBA00022729"/>
    </source>
</evidence>
<keyword evidence="11" id="KW-0865">Zymogen</keyword>
<evidence type="ECO:0000256" key="9">
    <source>
        <dbReference type="ARBA" id="ARBA00022989"/>
    </source>
</evidence>
<feature type="compositionally biased region" description="Basic and acidic residues" evidence="15">
    <location>
        <begin position="834"/>
        <end position="849"/>
    </location>
</feature>
<evidence type="ECO:0000313" key="20">
    <source>
        <dbReference type="Proteomes" id="UP000297245"/>
    </source>
</evidence>
<dbReference type="OrthoDB" id="300641at2759"/>
<feature type="compositionally biased region" description="Polar residues" evidence="15">
    <location>
        <begin position="743"/>
        <end position="755"/>
    </location>
</feature>
<dbReference type="SUPFAM" id="SSF49785">
    <property type="entry name" value="Galactose-binding domain-like"/>
    <property type="match status" value="1"/>
</dbReference>
<dbReference type="PROSITE" id="PS00138">
    <property type="entry name" value="SUBTILASE_SER"/>
    <property type="match status" value="1"/>
</dbReference>
<dbReference type="PROSITE" id="PS51829">
    <property type="entry name" value="P_HOMO_B"/>
    <property type="match status" value="1"/>
</dbReference>
<dbReference type="GO" id="GO:0016485">
    <property type="term" value="P:protein processing"/>
    <property type="evidence" value="ECO:0007669"/>
    <property type="project" value="TreeGrafter"/>
</dbReference>
<feature type="domain" description="P/Homo B" evidence="18">
    <location>
        <begin position="478"/>
        <end position="629"/>
    </location>
</feature>
<dbReference type="InterPro" id="IPR002884">
    <property type="entry name" value="P_dom"/>
</dbReference>
<keyword evidence="9 16" id="KW-1133">Transmembrane helix</keyword>
<gene>
    <name evidence="19" type="ORF">K435DRAFT_830508</name>
</gene>
<evidence type="ECO:0000256" key="16">
    <source>
        <dbReference type="SAM" id="Phobius"/>
    </source>
</evidence>
<keyword evidence="5 17" id="KW-0732">Signal</keyword>
<dbReference type="GO" id="GO:0005802">
    <property type="term" value="C:trans-Golgi network"/>
    <property type="evidence" value="ECO:0007669"/>
    <property type="project" value="TreeGrafter"/>
</dbReference>
<dbReference type="PANTHER" id="PTHR42884:SF14">
    <property type="entry name" value="NEUROENDOCRINE CONVERTASE 1"/>
    <property type="match status" value="1"/>
</dbReference>
<dbReference type="CDD" id="cd04059">
    <property type="entry name" value="Peptidases_S8_Protein_convertases_Kexins_Furin-like"/>
    <property type="match status" value="1"/>
</dbReference>
<evidence type="ECO:0000256" key="11">
    <source>
        <dbReference type="ARBA" id="ARBA00023145"/>
    </source>
</evidence>
<dbReference type="PROSITE" id="PS00137">
    <property type="entry name" value="SUBTILASE_HIS"/>
    <property type="match status" value="1"/>
</dbReference>
<keyword evidence="3 14" id="KW-0645">Protease</keyword>
<protein>
    <recommendedName>
        <fullName evidence="18">P/Homo B domain-containing protein</fullName>
    </recommendedName>
</protein>
<proteinExistence type="inferred from homology"/>
<feature type="active site" description="Charge relay system" evidence="13 14">
    <location>
        <position position="192"/>
    </location>
</feature>
<dbReference type="PANTHER" id="PTHR42884">
    <property type="entry name" value="PROPROTEIN CONVERTASE SUBTILISIN/KEXIN-RELATED"/>
    <property type="match status" value="1"/>
</dbReference>
<evidence type="ECO:0000256" key="13">
    <source>
        <dbReference type="PIRSR" id="PIRSR615500-1"/>
    </source>
</evidence>
<keyword evidence="8" id="KW-0106">Calcium</keyword>
<comment type="similarity">
    <text evidence="2">Belongs to the peptidase S8 family. Furin subfamily.</text>
</comment>
<evidence type="ECO:0000256" key="8">
    <source>
        <dbReference type="ARBA" id="ARBA00022837"/>
    </source>
</evidence>
<dbReference type="InterPro" id="IPR023828">
    <property type="entry name" value="Peptidase_S8_Ser-AS"/>
</dbReference>
<dbReference type="GO" id="GO:0007323">
    <property type="term" value="P:peptide pheromone maturation"/>
    <property type="evidence" value="ECO:0007669"/>
    <property type="project" value="UniProtKB-ARBA"/>
</dbReference>
<keyword evidence="20" id="KW-1185">Reference proteome</keyword>
<evidence type="ECO:0000256" key="3">
    <source>
        <dbReference type="ARBA" id="ARBA00022670"/>
    </source>
</evidence>
<dbReference type="InterPro" id="IPR015500">
    <property type="entry name" value="Peptidase_S8_subtilisin-rel"/>
</dbReference>
<evidence type="ECO:0000256" key="1">
    <source>
        <dbReference type="ARBA" id="ARBA00004370"/>
    </source>
</evidence>
<dbReference type="FunFam" id="3.40.50.200:FF:000005">
    <property type="entry name" value="Proprotein convertase subtilisin/kexin type 7"/>
    <property type="match status" value="1"/>
</dbReference>